<dbReference type="Proteomes" id="UP001589619">
    <property type="component" value="Unassembled WGS sequence"/>
</dbReference>
<proteinExistence type="predicted"/>
<keyword evidence="3" id="KW-1185">Reference proteome</keyword>
<protein>
    <submittedName>
        <fullName evidence="2">TetR-like C-terminal domain-containing protein</fullName>
    </submittedName>
</protein>
<comment type="caution">
    <text evidence="2">The sequence shown here is derived from an EMBL/GenBank/DDBJ whole genome shotgun (WGS) entry which is preliminary data.</text>
</comment>
<evidence type="ECO:0000313" key="2">
    <source>
        <dbReference type="EMBL" id="MFB9751273.1"/>
    </source>
</evidence>
<dbReference type="InterPro" id="IPR039532">
    <property type="entry name" value="TetR_C_Firmicutes"/>
</dbReference>
<organism evidence="2 3">
    <name type="scientific">Paenibacillus hodogayensis</name>
    <dbReference type="NCBI Taxonomy" id="279208"/>
    <lineage>
        <taxon>Bacteria</taxon>
        <taxon>Bacillati</taxon>
        <taxon>Bacillota</taxon>
        <taxon>Bacilli</taxon>
        <taxon>Bacillales</taxon>
        <taxon>Paenibacillaceae</taxon>
        <taxon>Paenibacillus</taxon>
    </lineage>
</organism>
<evidence type="ECO:0000313" key="3">
    <source>
        <dbReference type="Proteomes" id="UP001589619"/>
    </source>
</evidence>
<dbReference type="Gene3D" id="1.10.357.10">
    <property type="entry name" value="Tetracycline Repressor, domain 2"/>
    <property type="match status" value="1"/>
</dbReference>
<name>A0ABV5VSN8_9BACL</name>
<dbReference type="Pfam" id="PF14278">
    <property type="entry name" value="TetR_C_8"/>
    <property type="match status" value="1"/>
</dbReference>
<reference evidence="2 3" key="1">
    <citation type="submission" date="2024-09" db="EMBL/GenBank/DDBJ databases">
        <authorList>
            <person name="Sun Q."/>
            <person name="Mori K."/>
        </authorList>
    </citation>
    <scope>NUCLEOTIDE SEQUENCE [LARGE SCALE GENOMIC DNA]</scope>
    <source>
        <strain evidence="2 3">JCM 12520</strain>
    </source>
</reference>
<evidence type="ECO:0000259" key="1">
    <source>
        <dbReference type="Pfam" id="PF14278"/>
    </source>
</evidence>
<feature type="domain" description="Transcriptional regulator TetR C-terminal Firmicutes type" evidence="1">
    <location>
        <begin position="6"/>
        <end position="90"/>
    </location>
</feature>
<gene>
    <name evidence="2" type="ORF">ACFFNY_06820</name>
</gene>
<dbReference type="RefSeq" id="WP_344917242.1">
    <property type="nucleotide sequence ID" value="NZ_BAAAYO010000021.1"/>
</dbReference>
<accession>A0ABV5VSN8</accession>
<dbReference type="EMBL" id="JBHMAG010000005">
    <property type="protein sequence ID" value="MFB9751273.1"/>
    <property type="molecule type" value="Genomic_DNA"/>
</dbReference>
<sequence>MHRYTYFFKAVFHSSAPIELRDQLQYLIGKHMYENSTKHDHPKSSWSAQPAAYIIAYLGSAQFGLIQHWFMTDKMLPPAEIALLLTRFIRATPCLSHYLPNGEH</sequence>